<protein>
    <submittedName>
        <fullName evidence="1">5347_t:CDS:1</fullName>
    </submittedName>
</protein>
<accession>A0A9N9BM28</accession>
<evidence type="ECO:0000313" key="2">
    <source>
        <dbReference type="Proteomes" id="UP000789739"/>
    </source>
</evidence>
<reference evidence="1" key="1">
    <citation type="submission" date="2021-06" db="EMBL/GenBank/DDBJ databases">
        <authorList>
            <person name="Kallberg Y."/>
            <person name="Tangrot J."/>
            <person name="Rosling A."/>
        </authorList>
    </citation>
    <scope>NUCLEOTIDE SEQUENCE</scope>
    <source>
        <strain evidence="1">BR232B</strain>
    </source>
</reference>
<dbReference type="EMBL" id="CAJVPI010000808">
    <property type="protein sequence ID" value="CAG8573633.1"/>
    <property type="molecule type" value="Genomic_DNA"/>
</dbReference>
<name>A0A9N9BM28_9GLOM</name>
<evidence type="ECO:0000313" key="1">
    <source>
        <dbReference type="EMBL" id="CAG8573633.1"/>
    </source>
</evidence>
<proteinExistence type="predicted"/>
<gene>
    <name evidence="1" type="ORF">PBRASI_LOCUS6235</name>
</gene>
<organism evidence="1 2">
    <name type="scientific">Paraglomus brasilianum</name>
    <dbReference type="NCBI Taxonomy" id="144538"/>
    <lineage>
        <taxon>Eukaryota</taxon>
        <taxon>Fungi</taxon>
        <taxon>Fungi incertae sedis</taxon>
        <taxon>Mucoromycota</taxon>
        <taxon>Glomeromycotina</taxon>
        <taxon>Glomeromycetes</taxon>
        <taxon>Paraglomerales</taxon>
        <taxon>Paraglomeraceae</taxon>
        <taxon>Paraglomus</taxon>
    </lineage>
</organism>
<keyword evidence="2" id="KW-1185">Reference proteome</keyword>
<dbReference type="Proteomes" id="UP000789739">
    <property type="component" value="Unassembled WGS sequence"/>
</dbReference>
<sequence length="166" mass="19381">MRRIYWSTLSDTQAETDGNHIIIKGEVKAKSKLEVSVVDEKDKQVRRFIDVKPGEQKDERGMIVKNGAEYEKARKEMHKKLLEGKFADKIKGNDKHEAEGADMKYTILKDGNNDYKVKIYHGDTGQDWEFPWEKVKIEPVYYGLTKELGFNDLHDVKYQEEEQKSP</sequence>
<comment type="caution">
    <text evidence="1">The sequence shown here is derived from an EMBL/GenBank/DDBJ whole genome shotgun (WGS) entry which is preliminary data.</text>
</comment>
<dbReference type="AlphaFoldDB" id="A0A9N9BM28"/>